<proteinExistence type="predicted"/>
<keyword evidence="1" id="KW-0472">Membrane</keyword>
<name>A0A0E3M7X4_CLOSL</name>
<dbReference type="KEGG" id="csq:CSCA_2094"/>
<keyword evidence="1" id="KW-0812">Transmembrane</keyword>
<keyword evidence="1" id="KW-1133">Transmembrane helix</keyword>
<reference evidence="2 3" key="1">
    <citation type="journal article" date="2015" name="J. Biotechnol.">
        <title>Complete genome sequence of a malodorant-producing acetogen, Clostridium scatologenes ATCC 25775(T).</title>
        <authorList>
            <person name="Zhu Z."/>
            <person name="Guo T."/>
            <person name="Zheng H."/>
            <person name="Song T."/>
            <person name="Ouyang P."/>
            <person name="Xie J."/>
        </authorList>
    </citation>
    <scope>NUCLEOTIDE SEQUENCE [LARGE SCALE GENOMIC DNA]</scope>
    <source>
        <strain evidence="2 3">ATCC 25775</strain>
    </source>
</reference>
<dbReference type="HOGENOM" id="CLU_086962_1_0_9"/>
<sequence length="258" mass="28914">MSNYDWNSVFSDTPESFKNKVSGTLNSLPDKKEIDKMENVKMLKKGSIRKKIIGALVATMVIGTTVFAAGKVTSITSSSSGKPTYTTIPTVEQVKKDFKANPKLVNKFDNGYTFVNGYIVNNKGTDDKGNFAGKTKSLDFDYTKGNDKLSLYMENGKLGERSKKETVIASYNGIDLYYRSYANKTEPENYKMTEQDKKDKLSGKYVFSFGSDSDKEKISQVQSLNWMQDGIYYSFLGIDSNVSKDELVKMAQQVINTK</sequence>
<protein>
    <submittedName>
        <fullName evidence="2">Uncharacterized protein</fullName>
    </submittedName>
</protein>
<dbReference type="Proteomes" id="UP000033115">
    <property type="component" value="Chromosome"/>
</dbReference>
<evidence type="ECO:0000313" key="3">
    <source>
        <dbReference type="Proteomes" id="UP000033115"/>
    </source>
</evidence>
<dbReference type="RefSeq" id="WP_029163003.1">
    <property type="nucleotide sequence ID" value="NZ_CP009933.1"/>
</dbReference>
<organism evidence="2 3">
    <name type="scientific">Clostridium scatologenes</name>
    <dbReference type="NCBI Taxonomy" id="1548"/>
    <lineage>
        <taxon>Bacteria</taxon>
        <taxon>Bacillati</taxon>
        <taxon>Bacillota</taxon>
        <taxon>Clostridia</taxon>
        <taxon>Eubacteriales</taxon>
        <taxon>Clostridiaceae</taxon>
        <taxon>Clostridium</taxon>
    </lineage>
</organism>
<accession>A0A0E3M7X4</accession>
<evidence type="ECO:0000256" key="1">
    <source>
        <dbReference type="SAM" id="Phobius"/>
    </source>
</evidence>
<evidence type="ECO:0000313" key="2">
    <source>
        <dbReference type="EMBL" id="AKA69219.1"/>
    </source>
</evidence>
<feature type="transmembrane region" description="Helical" evidence="1">
    <location>
        <begin position="52"/>
        <end position="70"/>
    </location>
</feature>
<dbReference type="EMBL" id="CP009933">
    <property type="protein sequence ID" value="AKA69219.1"/>
    <property type="molecule type" value="Genomic_DNA"/>
</dbReference>
<gene>
    <name evidence="2" type="ORF">CSCA_2094</name>
</gene>
<dbReference type="STRING" id="1548.CSCA_2094"/>
<dbReference type="AlphaFoldDB" id="A0A0E3M7X4"/>
<keyword evidence="3" id="KW-1185">Reference proteome</keyword>